<sequence length="516" mass="58199">MSAKRPRLTCALLLKQADHTLPGWLAWHLSLGIEHIAVIDGGIDDSARQIIRSLQPDWPVSWLPVELPDDLTAEARRLTLTRRALTHLRHITQGMKQLSREENGHDDPVDDWIIILDADEYLTVERGAQTLFHRIPDETSAIAVHWRIHGTAGHLSPPPGHIVANHIWHALPSFPDHQFVRLLARLDSLPAAEELTDPLMFGLPAEKIRRINGQPYHPNDGTVLTSLWEGGCIQHYICALAHGKKELPPPMRAHYDRNEQMTAQGTHQLREMRKLANQMREAALQAGLSRLKKLAAQRLDEYRKKQREQDANIAIADHVQHDTFHYDRILPPADSTLLLNLQFSPPYVTGQSVLLRFTEGRLLECDQTEQRQPFIGFWQEANPHILTLHTQDRAPFTLGDAPCPFGMTSLRITFDAEKRQVHLPYETGHSSTPLEIIPASVPPTILFVPLPPADEPGGLSVHGLLMWLAGHPNVKPHDLQRALLLLSPASAHQMHMLAPALEEFLPKFQTRPAFMP</sequence>
<dbReference type="EMBL" id="JANIDY010000002">
    <property type="protein sequence ID" value="MCX5618039.1"/>
    <property type="molecule type" value="Genomic_DNA"/>
</dbReference>
<protein>
    <submittedName>
        <fullName evidence="1">Glycosyltransferase family 2 protein</fullName>
    </submittedName>
</protein>
<dbReference type="RefSeq" id="WP_266116558.1">
    <property type="nucleotide sequence ID" value="NZ_JANIDY010000002.1"/>
</dbReference>
<proteinExistence type="predicted"/>
<evidence type="ECO:0000313" key="1">
    <source>
        <dbReference type="EMBL" id="MCX5618039.1"/>
    </source>
</evidence>
<keyword evidence="2" id="KW-1185">Reference proteome</keyword>
<organism evidence="1 2">
    <name type="scientific">Bombella pluederhausensis</name>
    <dbReference type="NCBI Taxonomy" id="2967336"/>
    <lineage>
        <taxon>Bacteria</taxon>
        <taxon>Pseudomonadati</taxon>
        <taxon>Pseudomonadota</taxon>
        <taxon>Alphaproteobacteria</taxon>
        <taxon>Acetobacterales</taxon>
        <taxon>Acetobacteraceae</taxon>
        <taxon>Bombella</taxon>
    </lineage>
</organism>
<reference evidence="1" key="1">
    <citation type="submission" date="2022-07" db="EMBL/GenBank/DDBJ databases">
        <title>Bombella genomes.</title>
        <authorList>
            <person name="Harer L."/>
            <person name="Styblova S."/>
            <person name="Ehrmann M."/>
        </authorList>
    </citation>
    <scope>NUCLEOTIDE SEQUENCE</scope>
    <source>
        <strain evidence="1">TMW 2.2543</strain>
    </source>
</reference>
<evidence type="ECO:0000313" key="2">
    <source>
        <dbReference type="Proteomes" id="UP001165576"/>
    </source>
</evidence>
<accession>A0ABT3WG48</accession>
<dbReference type="Proteomes" id="UP001165576">
    <property type="component" value="Unassembled WGS sequence"/>
</dbReference>
<gene>
    <name evidence="1" type="ORF">NQF86_05105</name>
</gene>
<comment type="caution">
    <text evidence="1">The sequence shown here is derived from an EMBL/GenBank/DDBJ whole genome shotgun (WGS) entry which is preliminary data.</text>
</comment>
<dbReference type="Pfam" id="PF13704">
    <property type="entry name" value="Glyco_tranf_2_4"/>
    <property type="match status" value="1"/>
</dbReference>
<name>A0ABT3WG48_9PROT</name>